<accession>A0AAW4Z0U1</accession>
<name>A0AAW4Z0U1_9GAMM</name>
<dbReference type="EMBL" id="JABFTS010000009">
    <property type="protein sequence ID" value="MCE8053178.1"/>
    <property type="molecule type" value="Genomic_DNA"/>
</dbReference>
<evidence type="ECO:0000313" key="1">
    <source>
        <dbReference type="EMBL" id="MCE8053178.1"/>
    </source>
</evidence>
<reference evidence="1" key="1">
    <citation type="submission" date="2020-05" db="EMBL/GenBank/DDBJ databases">
        <authorList>
            <person name="Wang L."/>
            <person name="Shao Z."/>
        </authorList>
    </citation>
    <scope>NUCLEOTIDE SEQUENCE</scope>
    <source>
        <strain evidence="1">MCCC 1A05776</strain>
    </source>
</reference>
<dbReference type="AlphaFoldDB" id="A0AAW4Z0U1"/>
<proteinExistence type="predicted"/>
<reference evidence="1" key="2">
    <citation type="journal article" date="2021" name="Front. Microbiol.">
        <title>Aerobic Denitrification and Heterotrophic Sulfur Oxidation in the Genus Halomonas Revealed by Six Novel Species Characterizations and Genome-Based Analysis.</title>
        <authorList>
            <person name="Wang L."/>
            <person name="Shao Z."/>
        </authorList>
    </citation>
    <scope>NUCLEOTIDE SEQUENCE</scope>
    <source>
        <strain evidence="1">MCCC 1A05776</strain>
    </source>
</reference>
<sequence>MGNRTVVQRLASIAHTMREEAQEHRRYGRHLEAATLEHCSEMVGEVQKQARAGEEAP</sequence>
<protein>
    <submittedName>
        <fullName evidence="1">Uncharacterized protein</fullName>
    </submittedName>
</protein>
<comment type="caution">
    <text evidence="1">The sequence shown here is derived from an EMBL/GenBank/DDBJ whole genome shotgun (WGS) entry which is preliminary data.</text>
</comment>
<gene>
    <name evidence="1" type="ORF">HOP61_17950</name>
</gene>
<dbReference type="RefSeq" id="WP_234240523.1">
    <property type="nucleotide sequence ID" value="NZ_JABFTS010000009.1"/>
</dbReference>
<organism evidence="1 2">
    <name type="scientific">Billgrantia desiderata</name>
    <dbReference type="NCBI Taxonomy" id="52021"/>
    <lineage>
        <taxon>Bacteria</taxon>
        <taxon>Pseudomonadati</taxon>
        <taxon>Pseudomonadota</taxon>
        <taxon>Gammaproteobacteria</taxon>
        <taxon>Oceanospirillales</taxon>
        <taxon>Halomonadaceae</taxon>
        <taxon>Billgrantia</taxon>
    </lineage>
</organism>
<evidence type="ECO:0000313" key="2">
    <source>
        <dbReference type="Proteomes" id="UP001320178"/>
    </source>
</evidence>
<dbReference type="Proteomes" id="UP001320178">
    <property type="component" value="Unassembled WGS sequence"/>
</dbReference>